<dbReference type="InterPro" id="IPR038619">
    <property type="entry name" value="MraZ_sf"/>
</dbReference>
<evidence type="ECO:0000256" key="5">
    <source>
        <dbReference type="ARBA" id="ARBA00023125"/>
    </source>
</evidence>
<sequence>VVALFLSRFDNRVDRKGRVSVPASFRADLTADVFAGVVVFPSPSTSGAIDGCDIGRMKQLAEGIDTFNPFSAEYGDLATAILTKSHRLPFDGEGRIILPQPLLEHAGITNMATFAGRGATFQIWAPEAYGIYEVEATERAKEQAAKFELQRRDMMGAGE</sequence>
<organism evidence="8">
    <name type="scientific">marine metagenome</name>
    <dbReference type="NCBI Taxonomy" id="408172"/>
    <lineage>
        <taxon>unclassified sequences</taxon>
        <taxon>metagenomes</taxon>
        <taxon>ecological metagenomes</taxon>
    </lineage>
</organism>
<dbReference type="InterPro" id="IPR037914">
    <property type="entry name" value="SpoVT-AbrB_sf"/>
</dbReference>
<dbReference type="CDD" id="cd16321">
    <property type="entry name" value="MraZ_C"/>
    <property type="match status" value="1"/>
</dbReference>
<keyword evidence="4" id="KW-0805">Transcription regulation</keyword>
<keyword evidence="3" id="KW-0677">Repeat</keyword>
<gene>
    <name evidence="8" type="ORF">METZ01_LOCUS189774</name>
</gene>
<evidence type="ECO:0000256" key="4">
    <source>
        <dbReference type="ARBA" id="ARBA00023015"/>
    </source>
</evidence>
<keyword evidence="6" id="KW-0804">Transcription</keyword>
<evidence type="ECO:0000256" key="2">
    <source>
        <dbReference type="ARBA" id="ARBA00022490"/>
    </source>
</evidence>
<evidence type="ECO:0000256" key="6">
    <source>
        <dbReference type="ARBA" id="ARBA00023163"/>
    </source>
</evidence>
<evidence type="ECO:0000256" key="3">
    <source>
        <dbReference type="ARBA" id="ARBA00022737"/>
    </source>
</evidence>
<dbReference type="Pfam" id="PF02381">
    <property type="entry name" value="MraZ"/>
    <property type="match status" value="1"/>
</dbReference>
<dbReference type="InterPro" id="IPR035644">
    <property type="entry name" value="MraZ_C"/>
</dbReference>
<dbReference type="PROSITE" id="PS51740">
    <property type="entry name" value="SPOVT_ABRB"/>
    <property type="match status" value="2"/>
</dbReference>
<evidence type="ECO:0000256" key="1">
    <source>
        <dbReference type="ARBA" id="ARBA00013860"/>
    </source>
</evidence>
<dbReference type="PANTHER" id="PTHR34701:SF1">
    <property type="entry name" value="TRANSCRIPTIONAL REGULATOR MRAZ"/>
    <property type="match status" value="1"/>
</dbReference>
<feature type="non-terminal residue" evidence="8">
    <location>
        <position position="1"/>
    </location>
</feature>
<feature type="domain" description="SpoVT-AbrB" evidence="7">
    <location>
        <begin position="8"/>
        <end position="56"/>
    </location>
</feature>
<dbReference type="Gene3D" id="3.40.1550.20">
    <property type="entry name" value="Transcriptional regulator MraZ domain"/>
    <property type="match status" value="1"/>
</dbReference>
<evidence type="ECO:0000259" key="7">
    <source>
        <dbReference type="PROSITE" id="PS51740"/>
    </source>
</evidence>
<name>A0A382DEM0_9ZZZZ</name>
<accession>A0A382DEM0</accession>
<dbReference type="InterPro" id="IPR020603">
    <property type="entry name" value="MraZ_dom"/>
</dbReference>
<dbReference type="GO" id="GO:0000976">
    <property type="term" value="F:transcription cis-regulatory region binding"/>
    <property type="evidence" value="ECO:0007669"/>
    <property type="project" value="TreeGrafter"/>
</dbReference>
<dbReference type="GO" id="GO:2000143">
    <property type="term" value="P:negative regulation of DNA-templated transcription initiation"/>
    <property type="evidence" value="ECO:0007669"/>
    <property type="project" value="TreeGrafter"/>
</dbReference>
<evidence type="ECO:0000313" key="8">
    <source>
        <dbReference type="EMBL" id="SVB36920.1"/>
    </source>
</evidence>
<keyword evidence="5" id="KW-0238">DNA-binding</keyword>
<dbReference type="EMBL" id="UINC01039035">
    <property type="protein sequence ID" value="SVB36920.1"/>
    <property type="molecule type" value="Genomic_DNA"/>
</dbReference>
<dbReference type="HAMAP" id="MF_01008">
    <property type="entry name" value="MraZ"/>
    <property type="match status" value="1"/>
</dbReference>
<keyword evidence="2" id="KW-0963">Cytoplasm</keyword>
<dbReference type="InterPro" id="IPR007159">
    <property type="entry name" value="SpoVT-AbrB_dom"/>
</dbReference>
<dbReference type="InterPro" id="IPR003444">
    <property type="entry name" value="MraZ"/>
</dbReference>
<dbReference type="GO" id="GO:0003700">
    <property type="term" value="F:DNA-binding transcription factor activity"/>
    <property type="evidence" value="ECO:0007669"/>
    <property type="project" value="InterPro"/>
</dbReference>
<dbReference type="CDD" id="cd16320">
    <property type="entry name" value="MraZ_N"/>
    <property type="match status" value="1"/>
</dbReference>
<protein>
    <recommendedName>
        <fullName evidence="1">Transcriptional regulator MraZ</fullName>
    </recommendedName>
</protein>
<dbReference type="AlphaFoldDB" id="A0A382DEM0"/>
<proteinExistence type="inferred from homology"/>
<reference evidence="8" key="1">
    <citation type="submission" date="2018-05" db="EMBL/GenBank/DDBJ databases">
        <authorList>
            <person name="Lanie J.A."/>
            <person name="Ng W.-L."/>
            <person name="Kazmierczak K.M."/>
            <person name="Andrzejewski T.M."/>
            <person name="Davidsen T.M."/>
            <person name="Wayne K.J."/>
            <person name="Tettelin H."/>
            <person name="Glass J.I."/>
            <person name="Rusch D."/>
            <person name="Podicherti R."/>
            <person name="Tsui H.-C.T."/>
            <person name="Winkler M.E."/>
        </authorList>
    </citation>
    <scope>NUCLEOTIDE SEQUENCE</scope>
</reference>
<dbReference type="InterPro" id="IPR035642">
    <property type="entry name" value="MraZ_N"/>
</dbReference>
<feature type="domain" description="SpoVT-AbrB" evidence="7">
    <location>
        <begin position="85"/>
        <end position="128"/>
    </location>
</feature>
<dbReference type="PANTHER" id="PTHR34701">
    <property type="entry name" value="TRANSCRIPTIONAL REGULATOR MRAZ"/>
    <property type="match status" value="1"/>
</dbReference>
<dbReference type="SUPFAM" id="SSF89447">
    <property type="entry name" value="AbrB/MazE/MraZ-like"/>
    <property type="match status" value="1"/>
</dbReference>